<sequence length="162" mass="17551">MAVAIIMTTGIDTNISTTQHHGTIAIGLGLREGACTADLAALWQQAQPLWCRNTPRTPLLIAVLERKREHPALLTFLREHLPFARCMAISDATLQGILTPTQSATSLQRFGCGSVCEALAWAAISSLQGIPPRGQWLLLRQISSNRLATLAMVQSPDLRISS</sequence>
<organism evidence="2 3">
    <name type="scientific">Lampropedia puyangensis</name>
    <dbReference type="NCBI Taxonomy" id="1330072"/>
    <lineage>
        <taxon>Bacteria</taxon>
        <taxon>Pseudomonadati</taxon>
        <taxon>Pseudomonadota</taxon>
        <taxon>Betaproteobacteria</taxon>
        <taxon>Burkholderiales</taxon>
        <taxon>Comamonadaceae</taxon>
        <taxon>Lampropedia</taxon>
    </lineage>
</organism>
<reference evidence="2 3" key="1">
    <citation type="journal article" date="2015" name="Antonie Van Leeuwenhoek">
        <title>Lampropedia puyangensis sp. nov., isolated from symptomatic bark of Populus ? euramericana canker and emended description of Lampropedia hyalina (Ehrenberg 1832) Lee et al. 2004.</title>
        <authorList>
            <person name="Li Y."/>
            <person name="Wang T."/>
            <person name="Piao C.G."/>
            <person name="Wang L.F."/>
            <person name="Tian G.Z."/>
            <person name="Zhu T.H."/>
            <person name="Guo M.W."/>
        </authorList>
    </citation>
    <scope>NUCLEOTIDE SEQUENCE [LARGE SCALE GENOMIC DNA]</scope>
    <source>
        <strain evidence="2 3">2-bin</strain>
    </source>
</reference>
<feature type="domain" description="CobE/GbiG C-terminal" evidence="1">
    <location>
        <begin position="24"/>
        <end position="151"/>
    </location>
</feature>
<keyword evidence="3" id="KW-1185">Reference proteome</keyword>
<evidence type="ECO:0000313" key="2">
    <source>
        <dbReference type="EMBL" id="THU02022.1"/>
    </source>
</evidence>
<accession>A0A4S8F980</accession>
<dbReference type="Proteomes" id="UP000308917">
    <property type="component" value="Unassembled WGS sequence"/>
</dbReference>
<protein>
    <submittedName>
        <fullName evidence="2">Cobalamin biosynthesis protein</fullName>
    </submittedName>
</protein>
<dbReference type="InterPro" id="IPR002750">
    <property type="entry name" value="CobE/GbiG_C"/>
</dbReference>
<dbReference type="EMBL" id="STFG01000007">
    <property type="protein sequence ID" value="THU02022.1"/>
    <property type="molecule type" value="Genomic_DNA"/>
</dbReference>
<evidence type="ECO:0000313" key="3">
    <source>
        <dbReference type="Proteomes" id="UP000308917"/>
    </source>
</evidence>
<comment type="caution">
    <text evidence="2">The sequence shown here is derived from an EMBL/GenBank/DDBJ whole genome shotgun (WGS) entry which is preliminary data.</text>
</comment>
<dbReference type="GO" id="GO:0009236">
    <property type="term" value="P:cobalamin biosynthetic process"/>
    <property type="evidence" value="ECO:0007669"/>
    <property type="project" value="InterPro"/>
</dbReference>
<name>A0A4S8F980_9BURK</name>
<dbReference type="Gene3D" id="3.30.420.180">
    <property type="entry name" value="CobE/GbiG C-terminal domain"/>
    <property type="match status" value="1"/>
</dbReference>
<evidence type="ECO:0000259" key="1">
    <source>
        <dbReference type="Pfam" id="PF01890"/>
    </source>
</evidence>
<proteinExistence type="predicted"/>
<dbReference type="InterPro" id="IPR036518">
    <property type="entry name" value="CobE/GbiG_C_sf"/>
</dbReference>
<gene>
    <name evidence="2" type="ORF">E9531_08480</name>
</gene>
<dbReference type="SUPFAM" id="SSF159664">
    <property type="entry name" value="CobE/GbiG C-terminal domain-like"/>
    <property type="match status" value="1"/>
</dbReference>
<dbReference type="Pfam" id="PF01890">
    <property type="entry name" value="CbiG_C"/>
    <property type="match status" value="1"/>
</dbReference>
<dbReference type="AlphaFoldDB" id="A0A4S8F980"/>